<dbReference type="STRING" id="490622.A0A395NNS9"/>
<keyword evidence="11" id="KW-1185">Reference proteome</keyword>
<dbReference type="SMART" id="SM00321">
    <property type="entry name" value="WSC"/>
    <property type="match status" value="5"/>
</dbReference>
<evidence type="ECO:0000256" key="7">
    <source>
        <dbReference type="SAM" id="MobiDB-lite"/>
    </source>
</evidence>
<dbReference type="GO" id="GO:0005886">
    <property type="term" value="C:plasma membrane"/>
    <property type="evidence" value="ECO:0007669"/>
    <property type="project" value="TreeGrafter"/>
</dbReference>
<evidence type="ECO:0000313" key="11">
    <source>
        <dbReference type="Proteomes" id="UP000266272"/>
    </source>
</evidence>
<feature type="domain" description="WSC" evidence="9">
    <location>
        <begin position="1181"/>
        <end position="1273"/>
    </location>
</feature>
<feature type="region of interest" description="Disordered" evidence="7">
    <location>
        <begin position="1438"/>
        <end position="1461"/>
    </location>
</feature>
<dbReference type="InterPro" id="IPR051836">
    <property type="entry name" value="Kremen_rcpt"/>
</dbReference>
<protein>
    <submittedName>
        <fullName evidence="10">Wsc domain-containing</fullName>
    </submittedName>
</protein>
<name>A0A395NNS9_TRIAR</name>
<keyword evidence="3 8" id="KW-0732">Signal</keyword>
<evidence type="ECO:0000256" key="2">
    <source>
        <dbReference type="ARBA" id="ARBA00022692"/>
    </source>
</evidence>
<dbReference type="OrthoDB" id="5985073at2759"/>
<dbReference type="PANTHER" id="PTHR24269:SF16">
    <property type="entry name" value="PROTEIN SLG1"/>
    <property type="match status" value="1"/>
</dbReference>
<accession>A0A395NNS9</accession>
<keyword evidence="2" id="KW-0812">Transmembrane</keyword>
<evidence type="ECO:0000256" key="1">
    <source>
        <dbReference type="ARBA" id="ARBA00004167"/>
    </source>
</evidence>
<evidence type="ECO:0000256" key="5">
    <source>
        <dbReference type="ARBA" id="ARBA00023136"/>
    </source>
</evidence>
<sequence>MGLAVVLLTAIVGLANGLASTDTITWGGDNSRAGYQTNHNMDPSVVGSSSFGQLFQTRLPGAYSGAAEQIFSQPLVYTPSGGTKQYVYVATTQNNVYKLDAKTGDIVASRNLHIPFLAADLDGCVDINPNIGVTATGVIDPDTDTLYLTAKTYADQSLLNKPQGLAAGRYFIHALDANDLSERPNFPVPLEGIIARNSDLRMFNGGIHHQRTALLHTGQFIYAGFASHCVQYNFTGWIIGWDKTTGKIVEYYAMEGKGVPNDIRGAGVWMSGGGIASDNAGSIWYATGNGYASQLSNVPVKGFNPPTSLEEAAVHMTINPDGSLNLVDFFMPWEKQALDGADRDLGTSPLEILPSEFSCGDVKRIGVVTGKSGKTYWLNMDNLGGYRNGPNNLDAAIQVYQNDNSVYAGAGVYPLEGGYIYINVIQHPSNVFKFSCTAGVPSFTKVAETPETNAWILGVSHGTTTSLNGQPGTGLFWVTDVQGLNLRVYDAVPKNGQLNMINSFNIPGVMKFTRPVFGDKIVYIGTNQGLFYGFGSPVNAPFNCTSPVAFGRVDIKTTSNSQSLTCTALIDLTVTGVALDSAKDFGISGLPTTPLQLAEGDSFTIQAKFTPTSVGLISNDVVVNTTNTVGGYSPNTHARLTGTGQSSGPLLSIVPTTVTFQGVVTGQDPDGITETLIVNNLGNGPLTVRSILYSSTSSTGPWQTWNGSGILTVGKFTVQNIPSSLGPEASATIGVQFDGSESGTFSGFVTLVSDGGNQTISIAGSSGPAAIALLEFQTPDESGWVPYVNGTPFTFGNVTENNERSLKFRITNKAPEGGVNLSLTVSKPPFGLAGLIRAINQVDLAEGTSLAPGESANATLTCTVPKSQWNVDSYNGTAPWTLNTNDPKLGKQFLQFFCQAVSEQAPPLLPNSDQGRYRYIGCYKENNPGRQLSNQLYGDENNTNPMCISACAEKEYAYCGTQYLTECWGGDTIPNLKVDDSKCNYYCGGDINQVCGGNGDGTESYISVFADSLKSGGDPTDPPPPTSGPVVNPGVDGYVSIGCYTEATDARALPNEVDTDKQTVAQCVTACKAGHYTYAGVEYGGECWCGDSFGDGSVSAPITECAMTCNDNATEYCGGPNRLNVYKLEATVVSTTTSAAPTTITTTSPPDESTTVGGTSTTVSSSSPTPTGPSVNPGLDGYSSIGCYTEATNARALANFVETANKTVASCLKACKADGYVYAGVEYGGECWCDNAFGKGSIPAPIEDCSMTCNDNSTEFCGGPNRLNAYQLKKLVTTSSAPTTAAPPITSDSSSSTTPATTTAVATPTGPAIKKFVKSYAFQGCWEEPLNDRAIIDQMYADDSMTLETCADFCKGYTYFGTEYGRECYCGNVLKEGSQKATNQDDCSFPCAGNGKEFCGAGSRLELYKLLSNATTTSSGTSTPATLNISTATSIGDTATTPKVTTSSPTSTSSASPSPTGPIIFHGNRNFTYYGCLVEPSAGKLMDNQVYNNDTTMTPQICLSRCNQYKYAGIEYGQECWCGDALNLAGWADSTPGKNVTSSECNMVCPGNATEFCGAGNRLQLYIKKKTIRTCVFYVAFLWVTVEY</sequence>
<keyword evidence="6" id="KW-0325">Glycoprotein</keyword>
<dbReference type="SUPFAM" id="SSF50998">
    <property type="entry name" value="Quinoprotein alcohol dehydrogenase-like"/>
    <property type="match status" value="1"/>
</dbReference>
<feature type="region of interest" description="Disordered" evidence="7">
    <location>
        <begin position="1012"/>
        <end position="1031"/>
    </location>
</feature>
<proteinExistence type="predicted"/>
<feature type="chain" id="PRO_5017302422" evidence="8">
    <location>
        <begin position="18"/>
        <end position="1588"/>
    </location>
</feature>
<dbReference type="Gene3D" id="2.140.10.10">
    <property type="entry name" value="Quinoprotein alcohol dehydrogenase-like superfamily"/>
    <property type="match status" value="1"/>
</dbReference>
<dbReference type="Pfam" id="PF01822">
    <property type="entry name" value="WSC"/>
    <property type="match status" value="5"/>
</dbReference>
<dbReference type="Gene3D" id="2.60.40.10">
    <property type="entry name" value="Immunoglobulins"/>
    <property type="match status" value="2"/>
</dbReference>
<evidence type="ECO:0000256" key="3">
    <source>
        <dbReference type="ARBA" id="ARBA00022729"/>
    </source>
</evidence>
<keyword evidence="4" id="KW-1133">Transmembrane helix</keyword>
<dbReference type="InterPro" id="IPR002889">
    <property type="entry name" value="WSC_carb-bd"/>
</dbReference>
<feature type="compositionally biased region" description="Low complexity" evidence="7">
    <location>
        <begin position="1138"/>
        <end position="1175"/>
    </location>
</feature>
<keyword evidence="5" id="KW-0472">Membrane</keyword>
<evidence type="ECO:0000313" key="10">
    <source>
        <dbReference type="EMBL" id="RFU77686.1"/>
    </source>
</evidence>
<feature type="region of interest" description="Disordered" evidence="7">
    <location>
        <begin position="1138"/>
        <end position="1177"/>
    </location>
</feature>
<feature type="region of interest" description="Disordered" evidence="7">
    <location>
        <begin position="1281"/>
        <end position="1305"/>
    </location>
</feature>
<dbReference type="PROSITE" id="PS51212">
    <property type="entry name" value="WSC"/>
    <property type="match status" value="5"/>
</dbReference>
<evidence type="ECO:0000256" key="4">
    <source>
        <dbReference type="ARBA" id="ARBA00022989"/>
    </source>
</evidence>
<evidence type="ECO:0000256" key="6">
    <source>
        <dbReference type="ARBA" id="ARBA00023180"/>
    </source>
</evidence>
<dbReference type="InterPro" id="IPR013783">
    <property type="entry name" value="Ig-like_fold"/>
</dbReference>
<reference evidence="10 11" key="1">
    <citation type="journal article" date="2018" name="PLoS Pathog.">
        <title>Evolution of structural diversity of trichothecenes, a family of toxins produced by plant pathogenic and entomopathogenic fungi.</title>
        <authorList>
            <person name="Proctor R.H."/>
            <person name="McCormick S.P."/>
            <person name="Kim H.S."/>
            <person name="Cardoza R.E."/>
            <person name="Stanley A.M."/>
            <person name="Lindo L."/>
            <person name="Kelly A."/>
            <person name="Brown D.W."/>
            <person name="Lee T."/>
            <person name="Vaughan M.M."/>
            <person name="Alexander N.J."/>
            <person name="Busman M."/>
            <person name="Gutierrez S."/>
        </authorList>
    </citation>
    <scope>NUCLEOTIDE SEQUENCE [LARGE SCALE GENOMIC DNA]</scope>
    <source>
        <strain evidence="10 11">IBT 40837</strain>
    </source>
</reference>
<comment type="subcellular location">
    <subcellularLocation>
        <location evidence="1">Membrane</location>
        <topology evidence="1">Single-pass membrane protein</topology>
    </subcellularLocation>
</comment>
<comment type="caution">
    <text evidence="10">The sequence shown here is derived from an EMBL/GenBank/DDBJ whole genome shotgun (WGS) entry which is preliminary data.</text>
</comment>
<dbReference type="EMBL" id="PXOA01000258">
    <property type="protein sequence ID" value="RFU77686.1"/>
    <property type="molecule type" value="Genomic_DNA"/>
</dbReference>
<organism evidence="10 11">
    <name type="scientific">Trichoderma arundinaceum</name>
    <dbReference type="NCBI Taxonomy" id="490622"/>
    <lineage>
        <taxon>Eukaryota</taxon>
        <taxon>Fungi</taxon>
        <taxon>Dikarya</taxon>
        <taxon>Ascomycota</taxon>
        <taxon>Pezizomycotina</taxon>
        <taxon>Sordariomycetes</taxon>
        <taxon>Hypocreomycetidae</taxon>
        <taxon>Hypocreales</taxon>
        <taxon>Hypocreaceae</taxon>
        <taxon>Trichoderma</taxon>
    </lineage>
</organism>
<dbReference type="InterPro" id="IPR011047">
    <property type="entry name" value="Quinoprotein_ADH-like_sf"/>
</dbReference>
<evidence type="ECO:0000259" key="9">
    <source>
        <dbReference type="PROSITE" id="PS51212"/>
    </source>
</evidence>
<feature type="signal peptide" evidence="8">
    <location>
        <begin position="1"/>
        <end position="17"/>
    </location>
</feature>
<feature type="domain" description="WSC" evidence="9">
    <location>
        <begin position="1319"/>
        <end position="1411"/>
    </location>
</feature>
<evidence type="ECO:0000256" key="8">
    <source>
        <dbReference type="SAM" id="SignalP"/>
    </source>
</evidence>
<gene>
    <name evidence="10" type="ORF">TARUN_4545</name>
</gene>
<dbReference type="Proteomes" id="UP000266272">
    <property type="component" value="Unassembled WGS sequence"/>
</dbReference>
<dbReference type="PANTHER" id="PTHR24269">
    <property type="entry name" value="KREMEN PROTEIN"/>
    <property type="match status" value="1"/>
</dbReference>
<feature type="domain" description="WSC" evidence="9">
    <location>
        <begin position="1470"/>
        <end position="1569"/>
    </location>
</feature>
<feature type="domain" description="WSC" evidence="9">
    <location>
        <begin position="916"/>
        <end position="1009"/>
    </location>
</feature>
<feature type="compositionally biased region" description="Low complexity" evidence="7">
    <location>
        <begin position="1438"/>
        <end position="1458"/>
    </location>
</feature>
<feature type="domain" description="WSC" evidence="9">
    <location>
        <begin position="1037"/>
        <end position="1129"/>
    </location>
</feature>